<gene>
    <name evidence="5" type="ORF">SAMN05444406_10961</name>
</gene>
<sequence length="337" mass="37736">MDKPLMELKNVDMYYYKKSGLFKPKIPIGAAVGINMTINEGEIAALVGESGGGKTTIGNIVAGLLKPTSGEVLFEGKNIYKMTRAEFRKYRHSVQLVQQDSYASLNPVHTIEHSLVGPILSRKIVKNRKEALQKVKEALLRVELSPPEMFLEKYPHQLSGGQRQRILMARAILMNPKLIIADEPVSMIDVSLRIAILNLMSRLNREMNIAFLYITHDLATARYIAQNGSITVLYLGKIVETGRTATVLERPAHPYLQALLSAVPVPDPDIESRKRKLPLKSVDMPSVAKPPSGCRFHPRCPYADEKCSIEEPELIPFNGRLCACHHVETIPEWSYLE</sequence>
<dbReference type="Gene3D" id="3.40.50.300">
    <property type="entry name" value="P-loop containing nucleotide triphosphate hydrolases"/>
    <property type="match status" value="1"/>
</dbReference>
<evidence type="ECO:0000256" key="3">
    <source>
        <dbReference type="ARBA" id="ARBA00022840"/>
    </source>
</evidence>
<evidence type="ECO:0000256" key="2">
    <source>
        <dbReference type="ARBA" id="ARBA00022741"/>
    </source>
</evidence>
<dbReference type="InterPro" id="IPR003593">
    <property type="entry name" value="AAA+_ATPase"/>
</dbReference>
<dbReference type="Pfam" id="PF08352">
    <property type="entry name" value="oligo_HPY"/>
    <property type="match status" value="1"/>
</dbReference>
<dbReference type="InterPro" id="IPR013563">
    <property type="entry name" value="Oligopep_ABC_C"/>
</dbReference>
<dbReference type="GO" id="GO:0005524">
    <property type="term" value="F:ATP binding"/>
    <property type="evidence" value="ECO:0007669"/>
    <property type="project" value="UniProtKB-KW"/>
</dbReference>
<feature type="domain" description="ABC transporter" evidence="4">
    <location>
        <begin position="8"/>
        <end position="260"/>
    </location>
</feature>
<keyword evidence="6" id="KW-1185">Reference proteome</keyword>
<proteinExistence type="predicted"/>
<protein>
    <submittedName>
        <fullName evidence="5">Peptide/nickel transport system ATP-binding protein</fullName>
    </submittedName>
</protein>
<dbReference type="NCBIfam" id="TIGR01727">
    <property type="entry name" value="oligo_HPY"/>
    <property type="match status" value="1"/>
</dbReference>
<dbReference type="RefSeq" id="WP_025747869.1">
    <property type="nucleotide sequence ID" value="NZ_FOXR01000009.1"/>
</dbReference>
<keyword evidence="1" id="KW-0813">Transport</keyword>
<dbReference type="InterPro" id="IPR017871">
    <property type="entry name" value="ABC_transporter-like_CS"/>
</dbReference>
<dbReference type="PROSITE" id="PS50893">
    <property type="entry name" value="ABC_TRANSPORTER_2"/>
    <property type="match status" value="1"/>
</dbReference>
<dbReference type="STRING" id="937334.SAMN05444406_10961"/>
<dbReference type="OrthoDB" id="47989at2"/>
<keyword evidence="3 5" id="KW-0067">ATP-binding</keyword>
<evidence type="ECO:0000256" key="1">
    <source>
        <dbReference type="ARBA" id="ARBA00022448"/>
    </source>
</evidence>
<dbReference type="GO" id="GO:0015833">
    <property type="term" value="P:peptide transport"/>
    <property type="evidence" value="ECO:0007669"/>
    <property type="project" value="InterPro"/>
</dbReference>
<keyword evidence="2" id="KW-0547">Nucleotide-binding</keyword>
<dbReference type="InterPro" id="IPR050319">
    <property type="entry name" value="ABC_transp_ATP-bind"/>
</dbReference>
<dbReference type="CDD" id="cd03257">
    <property type="entry name" value="ABC_NikE_OppD_transporters"/>
    <property type="match status" value="1"/>
</dbReference>
<dbReference type="SUPFAM" id="SSF52540">
    <property type="entry name" value="P-loop containing nucleoside triphosphate hydrolases"/>
    <property type="match status" value="1"/>
</dbReference>
<dbReference type="InterPro" id="IPR027417">
    <property type="entry name" value="P-loop_NTPase"/>
</dbReference>
<dbReference type="PANTHER" id="PTHR43776">
    <property type="entry name" value="TRANSPORT ATP-BINDING PROTEIN"/>
    <property type="match status" value="1"/>
</dbReference>
<dbReference type="EMBL" id="FOXR01000009">
    <property type="protein sequence ID" value="SFQ01594.1"/>
    <property type="molecule type" value="Genomic_DNA"/>
</dbReference>
<evidence type="ECO:0000313" key="6">
    <source>
        <dbReference type="Proteomes" id="UP000198577"/>
    </source>
</evidence>
<dbReference type="GO" id="GO:0016887">
    <property type="term" value="F:ATP hydrolysis activity"/>
    <property type="evidence" value="ECO:0007669"/>
    <property type="project" value="InterPro"/>
</dbReference>
<organism evidence="5 6">
    <name type="scientific">Caldicoprobacter faecalis</name>
    <dbReference type="NCBI Taxonomy" id="937334"/>
    <lineage>
        <taxon>Bacteria</taxon>
        <taxon>Bacillati</taxon>
        <taxon>Bacillota</taxon>
        <taxon>Clostridia</taxon>
        <taxon>Caldicoprobacterales</taxon>
        <taxon>Caldicoprobacteraceae</taxon>
        <taxon>Caldicoprobacter</taxon>
    </lineage>
</organism>
<accession>A0A1I5V211</accession>
<dbReference type="InterPro" id="IPR003439">
    <property type="entry name" value="ABC_transporter-like_ATP-bd"/>
</dbReference>
<dbReference type="AlphaFoldDB" id="A0A1I5V211"/>
<evidence type="ECO:0000313" key="5">
    <source>
        <dbReference type="EMBL" id="SFQ01594.1"/>
    </source>
</evidence>
<dbReference type="GO" id="GO:0055085">
    <property type="term" value="P:transmembrane transport"/>
    <property type="evidence" value="ECO:0007669"/>
    <property type="project" value="UniProtKB-ARBA"/>
</dbReference>
<dbReference type="Proteomes" id="UP000198577">
    <property type="component" value="Unassembled WGS sequence"/>
</dbReference>
<evidence type="ECO:0000259" key="4">
    <source>
        <dbReference type="PROSITE" id="PS50893"/>
    </source>
</evidence>
<reference evidence="5 6" key="1">
    <citation type="submission" date="2016-10" db="EMBL/GenBank/DDBJ databases">
        <authorList>
            <person name="de Groot N.N."/>
        </authorList>
    </citation>
    <scope>NUCLEOTIDE SEQUENCE [LARGE SCALE GENOMIC DNA]</scope>
    <source>
        <strain evidence="5 6">DSM 20678</strain>
    </source>
</reference>
<name>A0A1I5V211_9FIRM</name>
<dbReference type="PROSITE" id="PS00211">
    <property type="entry name" value="ABC_TRANSPORTER_1"/>
    <property type="match status" value="1"/>
</dbReference>
<dbReference type="SMART" id="SM00382">
    <property type="entry name" value="AAA"/>
    <property type="match status" value="1"/>
</dbReference>
<dbReference type="Pfam" id="PF00005">
    <property type="entry name" value="ABC_tran"/>
    <property type="match status" value="1"/>
</dbReference>